<dbReference type="Pfam" id="PF11162">
    <property type="entry name" value="DUF2946"/>
    <property type="match status" value="1"/>
</dbReference>
<name>A0A508AU27_9GAMM</name>
<gene>
    <name evidence="1" type="ORF">FKV24_009395</name>
</gene>
<dbReference type="InterPro" id="IPR021333">
    <property type="entry name" value="DUF2946"/>
</dbReference>
<dbReference type="Proteomes" id="UP000320431">
    <property type="component" value="Unassembled WGS sequence"/>
</dbReference>
<proteinExistence type="predicted"/>
<evidence type="ECO:0000313" key="1">
    <source>
        <dbReference type="EMBL" id="KAB8189288.1"/>
    </source>
</evidence>
<organism evidence="1 2">
    <name type="scientific">Marilutibacter maris</name>
    <dbReference type="NCBI Taxonomy" id="1605891"/>
    <lineage>
        <taxon>Bacteria</taxon>
        <taxon>Pseudomonadati</taxon>
        <taxon>Pseudomonadota</taxon>
        <taxon>Gammaproteobacteria</taxon>
        <taxon>Lysobacterales</taxon>
        <taxon>Lysobacteraceae</taxon>
        <taxon>Marilutibacter</taxon>
    </lineage>
</organism>
<comment type="caution">
    <text evidence="1">The sequence shown here is derived from an EMBL/GenBank/DDBJ whole genome shotgun (WGS) entry which is preliminary data.</text>
</comment>
<dbReference type="RefSeq" id="WP_141482195.1">
    <property type="nucleotide sequence ID" value="NZ_VICD02000150.1"/>
</dbReference>
<sequence length="135" mass="14284">MSWLALAAVLLMSLMPTASRVLAVAGNAASGMPTLVEMCTSSGLRWVDISSIVADARTGQDDRNAGDHDSGNHDGGIVDACGYCTLGTPLPLLLLLFCLLAYCPPPPLLRRHYRSLPRALRNMRGLGAQAPPLTL</sequence>
<dbReference type="EMBL" id="VICD02000150">
    <property type="protein sequence ID" value="KAB8189288.1"/>
    <property type="molecule type" value="Genomic_DNA"/>
</dbReference>
<reference evidence="1 2" key="1">
    <citation type="submission" date="2019-10" db="EMBL/GenBank/DDBJ databases">
        <title>Lysobacter alkalisoli sp. nov., isolated from saline-alkaline soil.</title>
        <authorList>
            <person name="Sun J.-Q."/>
        </authorList>
    </citation>
    <scope>NUCLEOTIDE SEQUENCE [LARGE SCALE GENOMIC DNA]</scope>
    <source>
        <strain evidence="1 2">KCTC 42381</strain>
    </source>
</reference>
<evidence type="ECO:0000313" key="2">
    <source>
        <dbReference type="Proteomes" id="UP000320431"/>
    </source>
</evidence>
<accession>A0A508AU27</accession>
<protein>
    <submittedName>
        <fullName evidence="1">DUF2946 domain-containing protein</fullName>
    </submittedName>
</protein>
<dbReference type="AlphaFoldDB" id="A0A508AU27"/>